<sequence>MDRIVVYLVQYNYLNPCRSKFDCKINVENFASSGSLSPLLLLDSSLARNFPWTLLLNGLVMIQSLVDRLLVMKEGASKGPG</sequence>
<evidence type="ECO:0000313" key="1">
    <source>
        <dbReference type="EMBL" id="KAJ6976406.1"/>
    </source>
</evidence>
<name>A0AAD6LZX4_9ROSI</name>
<reference evidence="1" key="1">
    <citation type="journal article" date="2023" name="Mol. Ecol. Resour.">
        <title>Chromosome-level genome assembly of a triploid poplar Populus alba 'Berolinensis'.</title>
        <authorList>
            <person name="Chen S."/>
            <person name="Yu Y."/>
            <person name="Wang X."/>
            <person name="Wang S."/>
            <person name="Zhang T."/>
            <person name="Zhou Y."/>
            <person name="He R."/>
            <person name="Meng N."/>
            <person name="Wang Y."/>
            <person name="Liu W."/>
            <person name="Liu Z."/>
            <person name="Liu J."/>
            <person name="Guo Q."/>
            <person name="Huang H."/>
            <person name="Sederoff R.R."/>
            <person name="Wang G."/>
            <person name="Qu G."/>
            <person name="Chen S."/>
        </authorList>
    </citation>
    <scope>NUCLEOTIDE SEQUENCE</scope>
    <source>
        <strain evidence="1">SC-2020</strain>
    </source>
</reference>
<protein>
    <submittedName>
        <fullName evidence="1">Uncharacterized protein</fullName>
    </submittedName>
</protein>
<accession>A0AAD6LZX4</accession>
<dbReference type="Proteomes" id="UP001164929">
    <property type="component" value="Chromosome 12"/>
</dbReference>
<dbReference type="AlphaFoldDB" id="A0AAD6LZX4"/>
<dbReference type="EMBL" id="JAQIZT010000012">
    <property type="protein sequence ID" value="KAJ6976406.1"/>
    <property type="molecule type" value="Genomic_DNA"/>
</dbReference>
<evidence type="ECO:0000313" key="2">
    <source>
        <dbReference type="Proteomes" id="UP001164929"/>
    </source>
</evidence>
<keyword evidence="2" id="KW-1185">Reference proteome</keyword>
<gene>
    <name evidence="1" type="ORF">NC653_028512</name>
</gene>
<organism evidence="1 2">
    <name type="scientific">Populus alba x Populus x berolinensis</name>
    <dbReference type="NCBI Taxonomy" id="444605"/>
    <lineage>
        <taxon>Eukaryota</taxon>
        <taxon>Viridiplantae</taxon>
        <taxon>Streptophyta</taxon>
        <taxon>Embryophyta</taxon>
        <taxon>Tracheophyta</taxon>
        <taxon>Spermatophyta</taxon>
        <taxon>Magnoliopsida</taxon>
        <taxon>eudicotyledons</taxon>
        <taxon>Gunneridae</taxon>
        <taxon>Pentapetalae</taxon>
        <taxon>rosids</taxon>
        <taxon>fabids</taxon>
        <taxon>Malpighiales</taxon>
        <taxon>Salicaceae</taxon>
        <taxon>Saliceae</taxon>
        <taxon>Populus</taxon>
    </lineage>
</organism>
<proteinExistence type="predicted"/>
<comment type="caution">
    <text evidence="1">The sequence shown here is derived from an EMBL/GenBank/DDBJ whole genome shotgun (WGS) entry which is preliminary data.</text>
</comment>